<dbReference type="RefSeq" id="WP_152628602.1">
    <property type="nucleotide sequence ID" value="NZ_BAABKU010000015.1"/>
</dbReference>
<feature type="transmembrane region" description="Helical" evidence="1">
    <location>
        <begin position="313"/>
        <end position="334"/>
    </location>
</feature>
<gene>
    <name evidence="2" type="ORF">MB27_10420</name>
</gene>
<proteinExistence type="predicted"/>
<feature type="transmembrane region" description="Helical" evidence="1">
    <location>
        <begin position="24"/>
        <end position="49"/>
    </location>
</feature>
<evidence type="ECO:0000313" key="2">
    <source>
        <dbReference type="EMBL" id="KHD77514.1"/>
    </source>
</evidence>
<comment type="caution">
    <text evidence="2">The sequence shown here is derived from an EMBL/GenBank/DDBJ whole genome shotgun (WGS) entry which is preliminary data.</text>
</comment>
<dbReference type="STRING" id="1869.MB27_10420"/>
<dbReference type="EMBL" id="JRTT01000010">
    <property type="protein sequence ID" value="KHD77514.1"/>
    <property type="molecule type" value="Genomic_DNA"/>
</dbReference>
<feature type="transmembrane region" description="Helical" evidence="1">
    <location>
        <begin position="259"/>
        <end position="282"/>
    </location>
</feature>
<organism evidence="2 3">
    <name type="scientific">Actinoplanes utahensis</name>
    <dbReference type="NCBI Taxonomy" id="1869"/>
    <lineage>
        <taxon>Bacteria</taxon>
        <taxon>Bacillati</taxon>
        <taxon>Actinomycetota</taxon>
        <taxon>Actinomycetes</taxon>
        <taxon>Micromonosporales</taxon>
        <taxon>Micromonosporaceae</taxon>
        <taxon>Actinoplanes</taxon>
    </lineage>
</organism>
<dbReference type="OrthoDB" id="3288304at2"/>
<feature type="transmembrane region" description="Helical" evidence="1">
    <location>
        <begin position="161"/>
        <end position="181"/>
    </location>
</feature>
<reference evidence="2 3" key="1">
    <citation type="submission" date="2014-10" db="EMBL/GenBank/DDBJ databases">
        <title>Draft genome sequence of Actinoplanes utahensis NRRL 12052.</title>
        <authorList>
            <person name="Velasco-Bucheli B."/>
            <person name="del Cerro C."/>
            <person name="Hormigo D."/>
            <person name="Garcia J.L."/>
            <person name="Acebal C."/>
            <person name="Arroyo M."/>
            <person name="de la Mata I."/>
        </authorList>
    </citation>
    <scope>NUCLEOTIDE SEQUENCE [LARGE SCALE GENOMIC DNA]</scope>
    <source>
        <strain evidence="2 3">NRRL 12052</strain>
    </source>
</reference>
<accession>A0A0A6USS4</accession>
<dbReference type="Proteomes" id="UP000054537">
    <property type="component" value="Unassembled WGS sequence"/>
</dbReference>
<keyword evidence="1" id="KW-0472">Membrane</keyword>
<sequence>MSDRDDDATQVLPKAEEKRLEQHFWVRSAALAALGVVIVALLGSALLSISHAPTPHHIPFGYVGADSTRQSLEQQAGDALDVTTYDSRDAALTGIGRLDVYGALIVTATGVELLKSTAASPQVAATLTGLVTTAFAGRATPTVTETTPLPSGDSAGGGLGIMLQVVILGGTIGSMGLGRLVPRYRADWARGELPLIFLILYALCVGAGIAGLARGFGVGDHVDFLELMLGLALINLAATASTSALVSLIGTAGAGIGGLLYFLIGAPISGAATAGPLMPAFWHDFGQALPPGAGATLLRRVLYFPDAPIGTPILTLALYAGTGALVLGAVNLIAGYRHRKSLAGLP</sequence>
<dbReference type="eggNOG" id="COG1511">
    <property type="taxonomic scope" value="Bacteria"/>
</dbReference>
<feature type="transmembrane region" description="Helical" evidence="1">
    <location>
        <begin position="228"/>
        <end position="252"/>
    </location>
</feature>
<keyword evidence="1" id="KW-1133">Transmembrane helix</keyword>
<evidence type="ECO:0000313" key="3">
    <source>
        <dbReference type="Proteomes" id="UP000054537"/>
    </source>
</evidence>
<evidence type="ECO:0000256" key="1">
    <source>
        <dbReference type="SAM" id="Phobius"/>
    </source>
</evidence>
<evidence type="ECO:0008006" key="4">
    <source>
        <dbReference type="Google" id="ProtNLM"/>
    </source>
</evidence>
<keyword evidence="1" id="KW-0812">Transmembrane</keyword>
<name>A0A0A6USS4_ACTUT</name>
<feature type="transmembrane region" description="Helical" evidence="1">
    <location>
        <begin position="193"/>
        <end position="216"/>
    </location>
</feature>
<keyword evidence="3" id="KW-1185">Reference proteome</keyword>
<protein>
    <recommendedName>
        <fullName evidence="4">DUF3533 domain-containing protein</fullName>
    </recommendedName>
</protein>
<dbReference type="AlphaFoldDB" id="A0A0A6USS4"/>